<comment type="caution">
    <text evidence="3">The sequence shown here is derived from an EMBL/GenBank/DDBJ whole genome shotgun (WGS) entry which is preliminary data.</text>
</comment>
<evidence type="ECO:0000259" key="2">
    <source>
        <dbReference type="PROSITE" id="PS51352"/>
    </source>
</evidence>
<dbReference type="InterPro" id="IPR036249">
    <property type="entry name" value="Thioredoxin-like_sf"/>
</dbReference>
<dbReference type="Pfam" id="PF00085">
    <property type="entry name" value="Thioredoxin"/>
    <property type="match status" value="1"/>
</dbReference>
<evidence type="ECO:0000313" key="4">
    <source>
        <dbReference type="Proteomes" id="UP000291613"/>
    </source>
</evidence>
<dbReference type="InterPro" id="IPR013766">
    <property type="entry name" value="Thioredoxin_domain"/>
</dbReference>
<dbReference type="CDD" id="cd02947">
    <property type="entry name" value="TRX_family"/>
    <property type="match status" value="1"/>
</dbReference>
<protein>
    <submittedName>
        <fullName evidence="3">Thioredoxin</fullName>
    </submittedName>
</protein>
<reference evidence="3 4" key="1">
    <citation type="submission" date="2019-02" db="EMBL/GenBank/DDBJ databases">
        <title>Hansschlegelia quercus sp. nov., a novel methylotrophic bacterium from buds of oak (Quercus robur L.).</title>
        <authorList>
            <person name="Agafonova N.V."/>
            <person name="Kaparullina E.N."/>
            <person name="Grouzdev D.S."/>
            <person name="Doronina N.V."/>
        </authorList>
    </citation>
    <scope>NUCLEOTIDE SEQUENCE [LARGE SCALE GENOMIC DNA]</scope>
    <source>
        <strain evidence="3 4">Dub</strain>
    </source>
</reference>
<accession>A0A4Q9G9V4</accession>
<keyword evidence="1" id="KW-0732">Signal</keyword>
<sequence>MIRNPLLPGACAGAILCCAAPAFAAPFSAEAFDAAVASGGPVLVHVAAPWCPICKAQHPVLEKLLADPRFAKMQAFDIDFDTNKPALRKVGAQLQSTLIVYKGGKEVGRSVGEPQPEWIEDLLERAL</sequence>
<dbReference type="Proteomes" id="UP000291613">
    <property type="component" value="Unassembled WGS sequence"/>
</dbReference>
<feature type="chain" id="PRO_5020368197" evidence="1">
    <location>
        <begin position="25"/>
        <end position="127"/>
    </location>
</feature>
<evidence type="ECO:0000313" key="3">
    <source>
        <dbReference type="EMBL" id="TBN47586.1"/>
    </source>
</evidence>
<feature type="domain" description="Thioredoxin" evidence="2">
    <location>
        <begin position="14"/>
        <end position="127"/>
    </location>
</feature>
<dbReference type="EMBL" id="SIUB01000010">
    <property type="protein sequence ID" value="TBN47586.1"/>
    <property type="molecule type" value="Genomic_DNA"/>
</dbReference>
<proteinExistence type="predicted"/>
<gene>
    <name evidence="3" type="ORF">EYR15_15620</name>
</gene>
<dbReference type="SUPFAM" id="SSF52833">
    <property type="entry name" value="Thioredoxin-like"/>
    <property type="match status" value="1"/>
</dbReference>
<dbReference type="AlphaFoldDB" id="A0A4Q9G9V4"/>
<feature type="signal peptide" evidence="1">
    <location>
        <begin position="1"/>
        <end position="24"/>
    </location>
</feature>
<name>A0A4Q9G9V4_9HYPH</name>
<organism evidence="3 4">
    <name type="scientific">Hansschlegelia quercus</name>
    <dbReference type="NCBI Taxonomy" id="2528245"/>
    <lineage>
        <taxon>Bacteria</taxon>
        <taxon>Pseudomonadati</taxon>
        <taxon>Pseudomonadota</taxon>
        <taxon>Alphaproteobacteria</taxon>
        <taxon>Hyphomicrobiales</taxon>
        <taxon>Methylopilaceae</taxon>
        <taxon>Hansschlegelia</taxon>
    </lineage>
</organism>
<keyword evidence="4" id="KW-1185">Reference proteome</keyword>
<dbReference type="PROSITE" id="PS51352">
    <property type="entry name" value="THIOREDOXIN_2"/>
    <property type="match status" value="1"/>
</dbReference>
<dbReference type="Gene3D" id="3.40.30.10">
    <property type="entry name" value="Glutaredoxin"/>
    <property type="match status" value="1"/>
</dbReference>
<dbReference type="RefSeq" id="WP_131004504.1">
    <property type="nucleotide sequence ID" value="NZ_JBHSZR010000006.1"/>
</dbReference>
<evidence type="ECO:0000256" key="1">
    <source>
        <dbReference type="SAM" id="SignalP"/>
    </source>
</evidence>
<dbReference type="OrthoDB" id="7950124at2"/>